<dbReference type="EMBL" id="BMNG01000003">
    <property type="protein sequence ID" value="GGO38965.1"/>
    <property type="molecule type" value="Genomic_DNA"/>
</dbReference>
<keyword evidence="3" id="KW-1185">Reference proteome</keyword>
<evidence type="ECO:0000313" key="2">
    <source>
        <dbReference type="EMBL" id="GGO38965.1"/>
    </source>
</evidence>
<reference evidence="3" key="1">
    <citation type="journal article" date="2019" name="Int. J. Syst. Evol. Microbiol.">
        <title>The Global Catalogue of Microorganisms (GCM) 10K type strain sequencing project: providing services to taxonomists for standard genome sequencing and annotation.</title>
        <authorList>
            <consortium name="The Broad Institute Genomics Platform"/>
            <consortium name="The Broad Institute Genome Sequencing Center for Infectious Disease"/>
            <person name="Wu L."/>
            <person name="Ma J."/>
        </authorList>
    </citation>
    <scope>NUCLEOTIDE SEQUENCE [LARGE SCALE GENOMIC DNA]</scope>
    <source>
        <strain evidence="3">CGMCC 4.7349</strain>
    </source>
</reference>
<proteinExistence type="predicted"/>
<gene>
    <name evidence="2" type="ORF">GCM10012286_14700</name>
</gene>
<evidence type="ECO:0000256" key="1">
    <source>
        <dbReference type="SAM" id="MobiDB-lite"/>
    </source>
</evidence>
<feature type="compositionally biased region" description="Low complexity" evidence="1">
    <location>
        <begin position="71"/>
        <end position="85"/>
    </location>
</feature>
<accession>A0ABQ2LLB8</accession>
<name>A0ABQ2LLB8_9ACTN</name>
<evidence type="ECO:0000313" key="3">
    <source>
        <dbReference type="Proteomes" id="UP000656881"/>
    </source>
</evidence>
<feature type="compositionally biased region" description="Pro residues" evidence="1">
    <location>
        <begin position="57"/>
        <end position="70"/>
    </location>
</feature>
<organism evidence="2 3">
    <name type="scientific">Streptomyces lasiicapitis</name>
    <dbReference type="NCBI Taxonomy" id="1923961"/>
    <lineage>
        <taxon>Bacteria</taxon>
        <taxon>Bacillati</taxon>
        <taxon>Actinomycetota</taxon>
        <taxon>Actinomycetes</taxon>
        <taxon>Kitasatosporales</taxon>
        <taxon>Streptomycetaceae</taxon>
        <taxon>Streptomyces</taxon>
    </lineage>
</organism>
<comment type="caution">
    <text evidence="2">The sequence shown here is derived from an EMBL/GenBank/DDBJ whole genome shotgun (WGS) entry which is preliminary data.</text>
</comment>
<feature type="region of interest" description="Disordered" evidence="1">
    <location>
        <begin position="26"/>
        <end position="95"/>
    </location>
</feature>
<dbReference type="Proteomes" id="UP000656881">
    <property type="component" value="Unassembled WGS sequence"/>
</dbReference>
<sequence>MGSAGVGIRPGRPPRPALVRVVLRPAARKGAEPATGWVGQELGWAEPRAPPTSNLRPPKPQAPPTPPQAPPARTAVTALRAATRTGSHTGENGGA</sequence>
<feature type="compositionally biased region" description="Polar residues" evidence="1">
    <location>
        <begin position="86"/>
        <end position="95"/>
    </location>
</feature>
<protein>
    <submittedName>
        <fullName evidence="2">Uncharacterized protein</fullName>
    </submittedName>
</protein>